<comment type="function">
    <text evidence="5">Component of the post-replicative DNA mismatch repair system (MMR).</text>
</comment>
<dbReference type="InterPro" id="IPR007695">
    <property type="entry name" value="DNA_mismatch_repair_MutS-lik_N"/>
</dbReference>
<keyword evidence="1 5" id="KW-0547">Nucleotide-binding</keyword>
<feature type="domain" description="DNA mismatch repair proteins mutS family" evidence="7">
    <location>
        <begin position="896"/>
        <end position="1128"/>
    </location>
</feature>
<dbReference type="InterPro" id="IPR027417">
    <property type="entry name" value="P-loop_NTPase"/>
</dbReference>
<dbReference type="InterPro" id="IPR000432">
    <property type="entry name" value="DNA_mismatch_repair_MutS_C"/>
</dbReference>
<feature type="region of interest" description="Disordered" evidence="6">
    <location>
        <begin position="839"/>
        <end position="870"/>
    </location>
</feature>
<keyword evidence="9" id="KW-1185">Reference proteome</keyword>
<feature type="compositionally biased region" description="Basic and acidic residues" evidence="6">
    <location>
        <begin position="1"/>
        <end position="22"/>
    </location>
</feature>
<dbReference type="Proteomes" id="UP000355283">
    <property type="component" value="Unassembled WGS sequence"/>
</dbReference>
<dbReference type="GO" id="GO:0030983">
    <property type="term" value="F:mismatched DNA binding"/>
    <property type="evidence" value="ECO:0007669"/>
    <property type="project" value="UniProtKB-UniRule"/>
</dbReference>
<evidence type="ECO:0000313" key="8">
    <source>
        <dbReference type="EMBL" id="TFJ80939.1"/>
    </source>
</evidence>
<dbReference type="PANTHER" id="PTHR48448">
    <property type="entry name" value="MUTL PROTEIN ISOFORM 1"/>
    <property type="match status" value="1"/>
</dbReference>
<dbReference type="SUPFAM" id="SSF55271">
    <property type="entry name" value="DNA repair protein MutS, domain I"/>
    <property type="match status" value="1"/>
</dbReference>
<feature type="compositionally biased region" description="Low complexity" evidence="6">
    <location>
        <begin position="480"/>
        <end position="497"/>
    </location>
</feature>
<keyword evidence="5" id="KW-0234">DNA repair</keyword>
<evidence type="ECO:0000256" key="5">
    <source>
        <dbReference type="PIRNR" id="PIRNR037677"/>
    </source>
</evidence>
<keyword evidence="2 5" id="KW-0227">DNA damage</keyword>
<feature type="compositionally biased region" description="Low complexity" evidence="6">
    <location>
        <begin position="733"/>
        <end position="743"/>
    </location>
</feature>
<comment type="similarity">
    <text evidence="5">Belongs to the DNA mismatch repair MutS family.</text>
</comment>
<dbReference type="Pfam" id="PF00488">
    <property type="entry name" value="MutS_V"/>
    <property type="match status" value="2"/>
</dbReference>
<dbReference type="Gene3D" id="3.40.50.300">
    <property type="entry name" value="P-loop containing nucleotide triphosphate hydrolases"/>
    <property type="match status" value="1"/>
</dbReference>
<comment type="caution">
    <text evidence="8">The sequence shown here is derived from an EMBL/GenBank/DDBJ whole genome shotgun (WGS) entry which is preliminary data.</text>
</comment>
<feature type="region of interest" description="Disordered" evidence="6">
    <location>
        <begin position="478"/>
        <end position="499"/>
    </location>
</feature>
<evidence type="ECO:0000256" key="2">
    <source>
        <dbReference type="ARBA" id="ARBA00022763"/>
    </source>
</evidence>
<dbReference type="OrthoDB" id="189901at2759"/>
<protein>
    <recommendedName>
        <fullName evidence="5">DNA mismatch repair protein</fullName>
    </recommendedName>
</protein>
<name>A0A4D9CWC2_9STRA</name>
<keyword evidence="3 5" id="KW-0067">ATP-binding</keyword>
<dbReference type="PIRSF" id="PIRSF037677">
    <property type="entry name" value="DNA_mis_repair_Msh6"/>
    <property type="match status" value="1"/>
</dbReference>
<dbReference type="GO" id="GO:0006298">
    <property type="term" value="P:mismatch repair"/>
    <property type="evidence" value="ECO:0007669"/>
    <property type="project" value="InterPro"/>
</dbReference>
<evidence type="ECO:0000256" key="3">
    <source>
        <dbReference type="ARBA" id="ARBA00022840"/>
    </source>
</evidence>
<evidence type="ECO:0000256" key="4">
    <source>
        <dbReference type="ARBA" id="ARBA00023125"/>
    </source>
</evidence>
<feature type="region of interest" description="Disordered" evidence="6">
    <location>
        <begin position="718"/>
        <end position="757"/>
    </location>
</feature>
<dbReference type="GO" id="GO:0005524">
    <property type="term" value="F:ATP binding"/>
    <property type="evidence" value="ECO:0007669"/>
    <property type="project" value="UniProtKB-UniRule"/>
</dbReference>
<dbReference type="SUPFAM" id="SSF52540">
    <property type="entry name" value="P-loop containing nucleoside triphosphate hydrolases"/>
    <property type="match status" value="1"/>
</dbReference>
<reference evidence="8 9" key="1">
    <citation type="submission" date="2019-01" db="EMBL/GenBank/DDBJ databases">
        <title>Nuclear Genome Assembly of the Microalgal Biofuel strain Nannochloropsis salina CCMP1776.</title>
        <authorList>
            <person name="Hovde B."/>
        </authorList>
    </citation>
    <scope>NUCLEOTIDE SEQUENCE [LARGE SCALE GENOMIC DNA]</scope>
    <source>
        <strain evidence="8 9">CCMP1776</strain>
    </source>
</reference>
<feature type="compositionally biased region" description="Pro residues" evidence="6">
    <location>
        <begin position="80"/>
        <end position="95"/>
    </location>
</feature>
<dbReference type="Gene3D" id="3.40.1170.10">
    <property type="entry name" value="DNA repair protein MutS, domain I"/>
    <property type="match status" value="1"/>
</dbReference>
<evidence type="ECO:0000256" key="6">
    <source>
        <dbReference type="SAM" id="MobiDB-lite"/>
    </source>
</evidence>
<proteinExistence type="inferred from homology"/>
<evidence type="ECO:0000259" key="7">
    <source>
        <dbReference type="SMART" id="SM00534"/>
    </source>
</evidence>
<dbReference type="EMBL" id="SDOX01000145">
    <property type="protein sequence ID" value="TFJ80939.1"/>
    <property type="molecule type" value="Genomic_DNA"/>
</dbReference>
<dbReference type="InterPro" id="IPR016151">
    <property type="entry name" value="DNA_mismatch_repair_MutS_N"/>
</dbReference>
<dbReference type="Pfam" id="PF01624">
    <property type="entry name" value="MutS_I"/>
    <property type="match status" value="1"/>
</dbReference>
<dbReference type="AlphaFoldDB" id="A0A4D9CWC2"/>
<keyword evidence="4 5" id="KW-0238">DNA-binding</keyword>
<feature type="compositionally biased region" description="Basic and acidic residues" evidence="6">
    <location>
        <begin position="31"/>
        <end position="52"/>
    </location>
</feature>
<feature type="compositionally biased region" description="Pro residues" evidence="6">
    <location>
        <begin position="853"/>
        <end position="867"/>
    </location>
</feature>
<dbReference type="InterPro" id="IPR017261">
    <property type="entry name" value="DNA_mismatch_repair_MutS/MSH"/>
</dbReference>
<dbReference type="SMART" id="SM00534">
    <property type="entry name" value="MUTSac"/>
    <property type="match status" value="1"/>
</dbReference>
<accession>A0A4D9CWC2</accession>
<dbReference type="InterPro" id="IPR053276">
    <property type="entry name" value="MtDNA_mismatch_repair_MutS"/>
</dbReference>
<evidence type="ECO:0000313" key="9">
    <source>
        <dbReference type="Proteomes" id="UP000355283"/>
    </source>
</evidence>
<dbReference type="PANTHER" id="PTHR48448:SF1">
    <property type="entry name" value="MUTL PROTEIN ISOFORM 1"/>
    <property type="match status" value="1"/>
</dbReference>
<sequence length="1174" mass="126139">MASPENERAVADIIGKRTEAGKKAGGLEGSLVRERDMLISEDAGRMAPREEEKAENDDASDGGKSQHGSNQSLPLLLSPSSPPSPFTSPSPPPSSPFDLPDDHLAGHLQRLYAGSQPPSPSSSLGLDTLHPYWLKRLSMLQRPAARALVSQILPTNPLGFDAGPTLSQRRGTLYDFVLTQKKAHPEKVILTRVGEFYETYGVDAIMLVEYAGLNPMGSKAKAGCPVKNVQATLDGLTSAGLTVAVIEEISDLDSASPRTSKLKSRLLSQIVSPGASTYLYDCCLRPDDVEYPENRPFLGLLNLPSNGYTLVEVHVDAQTARITEGLTEEGVKMMLLAGGMAEPLYTQAVERGLLRVLLPGGGEVERRELFGHVDSRSFYQALVQALGRDLEIEALADQVHVRVAPPLHSRPRPIPLATALQIGLVANSAVPDLVPHLLPAHALPLLRVHSSRFLRRWLLTPPPYHLADAMQALCRHLARPRPSSPASPTSSTPSSTPVVGAAPPLCKPVGVGKMVAMLSMGQGNVPLFRDLAGCLQGLLVVLGEGGKEKGGTSVFREVLPSLRAIVAYESGMEVAEEELRVRGKAALAAIEDVVIPATEEDLPSLPSSFASFTSTLASPLPTTALQGATDRHDVDANGGETLDPSIKSTVATVPAVFFERNEETFRNTVRPTHPLVLEPFARVKETAAALSRAVAQDFDPGADVTVDPLNNAVMMKKKPAPSFRSPLSPRGPSPTATSTETSTGYIHPTDRHRKPLSSRYTTARVETALNDYLQACGHATVAVRRALQSLSSTLRSDLPTMITATHMAVVLQAAAAHVAAAKQKGWTLPALLSFSDSDCDGKEGDRGLSPSTPAAPPASHPSAPPSRPSWRMRLPNLTPYWLSRNSGGVSSSVDLDGLFLLTAPNMSGKSTLMRSIAVAALLGNAGLFVPCMTGKEGFEDVREGGGQGGLCGKRTKFQEAGSGAGRKSVVIPRFDHLFLRTASYDVPSEGKSAFALEMDDVRVLLRDSTSRSLVFLDELGKGTSAREGAALSGALIEALDAVPVTGIFATHLHEIFDLPLQTSDRVRWKRMGFEEDVVEGGEEGPQERRVRWTYQLEDGRCLDSMAWYTARKFGIPETILARARVLGGEFDVSCRGRGDSKEDGKGGGWRDSRGGRWRRDWAWGRQGERGRMRV</sequence>
<gene>
    <name evidence="8" type="ORF">NSK_007582</name>
</gene>
<evidence type="ECO:0000256" key="1">
    <source>
        <dbReference type="ARBA" id="ARBA00022741"/>
    </source>
</evidence>
<feature type="region of interest" description="Disordered" evidence="6">
    <location>
        <begin position="1"/>
        <end position="103"/>
    </location>
</feature>
<organism evidence="8 9">
    <name type="scientific">Nannochloropsis salina CCMP1776</name>
    <dbReference type="NCBI Taxonomy" id="1027361"/>
    <lineage>
        <taxon>Eukaryota</taxon>
        <taxon>Sar</taxon>
        <taxon>Stramenopiles</taxon>
        <taxon>Ochrophyta</taxon>
        <taxon>Eustigmatophyceae</taxon>
        <taxon>Eustigmatales</taxon>
        <taxon>Monodopsidaceae</taxon>
        <taxon>Microchloropsis</taxon>
        <taxon>Microchloropsis salina</taxon>
    </lineage>
</organism>